<dbReference type="PROSITE" id="PS50943">
    <property type="entry name" value="HTH_CROC1"/>
    <property type="match status" value="1"/>
</dbReference>
<dbReference type="SUPFAM" id="SSF47413">
    <property type="entry name" value="lambda repressor-like DNA-binding domains"/>
    <property type="match status" value="1"/>
</dbReference>
<evidence type="ECO:0000259" key="1">
    <source>
        <dbReference type="PROSITE" id="PS50943"/>
    </source>
</evidence>
<dbReference type="GO" id="GO:0003677">
    <property type="term" value="F:DNA binding"/>
    <property type="evidence" value="ECO:0007669"/>
    <property type="project" value="InterPro"/>
</dbReference>
<reference evidence="2" key="1">
    <citation type="submission" date="2024-07" db="EMBL/GenBank/DDBJ databases">
        <authorList>
            <person name="Kim Y.J."/>
            <person name="Jeong J.Y."/>
        </authorList>
    </citation>
    <scope>NUCLEOTIDE SEQUENCE</scope>
    <source>
        <strain evidence="2">GIHE-MW2</strain>
    </source>
</reference>
<proteinExistence type="predicted"/>
<organism evidence="2">
    <name type="scientific">Planktothricoides raciborskii GIHE-MW2</name>
    <dbReference type="NCBI Taxonomy" id="2792601"/>
    <lineage>
        <taxon>Bacteria</taxon>
        <taxon>Bacillati</taxon>
        <taxon>Cyanobacteriota</taxon>
        <taxon>Cyanophyceae</taxon>
        <taxon>Oscillatoriophycideae</taxon>
        <taxon>Oscillatoriales</taxon>
        <taxon>Oscillatoriaceae</taxon>
        <taxon>Planktothricoides</taxon>
    </lineage>
</organism>
<dbReference type="Pfam" id="PF13560">
    <property type="entry name" value="HTH_31"/>
    <property type="match status" value="1"/>
</dbReference>
<sequence length="110" mass="12513">MKSSLGQRLGATRRLLGLTQQQVIEQLKHRYGVHLSQQALSALEQGKRKIDAETELPALATLYGKPIHYFYESWEPTITPKPSIPLDLDPLTPREKLQLAAEILDRLLRD</sequence>
<dbReference type="Gene3D" id="1.10.260.40">
    <property type="entry name" value="lambda repressor-like DNA-binding domains"/>
    <property type="match status" value="1"/>
</dbReference>
<dbReference type="AlphaFoldDB" id="A0AAU8JJS7"/>
<dbReference type="InterPro" id="IPR001387">
    <property type="entry name" value="Cro/C1-type_HTH"/>
</dbReference>
<protein>
    <submittedName>
        <fullName evidence="2">Helix-turn-helix transcriptional regulator</fullName>
    </submittedName>
</protein>
<evidence type="ECO:0000313" key="2">
    <source>
        <dbReference type="EMBL" id="XCM38671.1"/>
    </source>
</evidence>
<name>A0AAU8JJS7_9CYAN</name>
<dbReference type="InterPro" id="IPR010982">
    <property type="entry name" value="Lambda_DNA-bd_dom_sf"/>
</dbReference>
<dbReference type="RefSeq" id="WP_354635889.1">
    <property type="nucleotide sequence ID" value="NZ_CP159837.1"/>
</dbReference>
<dbReference type="CDD" id="cd00093">
    <property type="entry name" value="HTH_XRE"/>
    <property type="match status" value="1"/>
</dbReference>
<dbReference type="EMBL" id="CP159837">
    <property type="protein sequence ID" value="XCM38671.1"/>
    <property type="molecule type" value="Genomic_DNA"/>
</dbReference>
<gene>
    <name evidence="2" type="ORF">ABWT76_001531</name>
</gene>
<feature type="domain" description="HTH cro/C1-type" evidence="1">
    <location>
        <begin position="34"/>
        <end position="70"/>
    </location>
</feature>
<accession>A0AAU8JJS7</accession>